<evidence type="ECO:0000256" key="11">
    <source>
        <dbReference type="ARBA" id="ARBA00022842"/>
    </source>
</evidence>
<evidence type="ECO:0000256" key="10">
    <source>
        <dbReference type="ARBA" id="ARBA00022840"/>
    </source>
</evidence>
<dbReference type="GO" id="GO:0046872">
    <property type="term" value="F:metal ion binding"/>
    <property type="evidence" value="ECO:0007669"/>
    <property type="project" value="UniProtKB-UniRule"/>
</dbReference>
<evidence type="ECO:0000256" key="7">
    <source>
        <dbReference type="ARBA" id="ARBA00022723"/>
    </source>
</evidence>
<dbReference type="Gene3D" id="1.10.8.60">
    <property type="match status" value="1"/>
</dbReference>
<dbReference type="FunFam" id="3.40.50.300:FF:000187">
    <property type="entry name" value="Vesicular-fusion ATPase SEC18"/>
    <property type="match status" value="1"/>
</dbReference>
<dbReference type="GO" id="GO:0043001">
    <property type="term" value="P:Golgi to plasma membrane protein transport"/>
    <property type="evidence" value="ECO:0007669"/>
    <property type="project" value="TreeGrafter"/>
</dbReference>
<keyword evidence="10 15" id="KW-0067">ATP-binding</keyword>
<name>A0A978W219_ZIZJJ</name>
<evidence type="ECO:0000256" key="12">
    <source>
        <dbReference type="ARBA" id="ARBA00022892"/>
    </source>
</evidence>
<evidence type="ECO:0000256" key="9">
    <source>
        <dbReference type="ARBA" id="ARBA00022801"/>
    </source>
</evidence>
<reference evidence="18" key="1">
    <citation type="journal article" date="2021" name="Front. Plant Sci.">
        <title>Chromosome-Scale Genome Assembly for Chinese Sour Jujube and Insights Into Its Genome Evolution and Domestication Signature.</title>
        <authorList>
            <person name="Shen L.-Y."/>
            <person name="Luo H."/>
            <person name="Wang X.-L."/>
            <person name="Wang X.-M."/>
            <person name="Qiu X.-J."/>
            <person name="Liu H."/>
            <person name="Zhou S.-S."/>
            <person name="Jia K.-H."/>
            <person name="Nie S."/>
            <person name="Bao Y.-T."/>
            <person name="Zhang R.-G."/>
            <person name="Yun Q.-Z."/>
            <person name="Chai Y.-H."/>
            <person name="Lu J.-Y."/>
            <person name="Li Y."/>
            <person name="Zhao S.-W."/>
            <person name="Mao J.-F."/>
            <person name="Jia S.-G."/>
            <person name="Mao Y.-M."/>
        </authorList>
    </citation>
    <scope>NUCLEOTIDE SEQUENCE</scope>
    <source>
        <strain evidence="18">AT0</strain>
        <tissue evidence="18">Leaf</tissue>
    </source>
</reference>
<keyword evidence="7 15" id="KW-0479">Metal-binding</keyword>
<dbReference type="FunFam" id="3.10.330.10:FF:000007">
    <property type="entry name" value="Vesicle-fusing ATPase"/>
    <property type="match status" value="1"/>
</dbReference>
<dbReference type="Pfam" id="PF00004">
    <property type="entry name" value="AAA"/>
    <property type="match status" value="2"/>
</dbReference>
<keyword evidence="12 15" id="KW-0931">ER-Golgi transport</keyword>
<dbReference type="InterPro" id="IPR003959">
    <property type="entry name" value="ATPase_AAA_core"/>
</dbReference>
<feature type="domain" description="AAA+ ATPase" evidence="16">
    <location>
        <begin position="562"/>
        <end position="700"/>
    </location>
</feature>
<dbReference type="InterPro" id="IPR009010">
    <property type="entry name" value="Asp_de-COase-like_dom_sf"/>
</dbReference>
<keyword evidence="8 15" id="KW-0547">Nucleotide-binding</keyword>
<evidence type="ECO:0000259" key="16">
    <source>
        <dbReference type="SMART" id="SM00382"/>
    </source>
</evidence>
<evidence type="ECO:0000256" key="1">
    <source>
        <dbReference type="ARBA" id="ARBA00004496"/>
    </source>
</evidence>
<dbReference type="GO" id="GO:0006891">
    <property type="term" value="P:intra-Golgi vesicle-mediated transport"/>
    <property type="evidence" value="ECO:0007669"/>
    <property type="project" value="TreeGrafter"/>
</dbReference>
<keyword evidence="6 15" id="KW-0963">Cytoplasm</keyword>
<dbReference type="EMBL" id="JAEACU010000001">
    <property type="protein sequence ID" value="KAH7546003.1"/>
    <property type="molecule type" value="Genomic_DNA"/>
</dbReference>
<evidence type="ECO:0000256" key="3">
    <source>
        <dbReference type="ARBA" id="ARBA00012674"/>
    </source>
</evidence>
<dbReference type="Gene3D" id="3.10.330.10">
    <property type="match status" value="1"/>
</dbReference>
<evidence type="ECO:0000256" key="8">
    <source>
        <dbReference type="ARBA" id="ARBA00022741"/>
    </source>
</evidence>
<evidence type="ECO:0000256" key="15">
    <source>
        <dbReference type="RuleBase" id="RU367045"/>
    </source>
</evidence>
<dbReference type="Proteomes" id="UP000813462">
    <property type="component" value="Unassembled WGS sequence"/>
</dbReference>
<evidence type="ECO:0000256" key="4">
    <source>
        <dbReference type="ARBA" id="ARBA00019912"/>
    </source>
</evidence>
<evidence type="ECO:0000256" key="2">
    <source>
        <dbReference type="ARBA" id="ARBA00006914"/>
    </source>
</evidence>
<dbReference type="FunFam" id="2.40.40.20:FF:000012">
    <property type="entry name" value="Vesicle-fusing ATPase protein"/>
    <property type="match status" value="1"/>
</dbReference>
<dbReference type="EC" id="3.6.4.6" evidence="3 15"/>
<dbReference type="InterPro" id="IPR039812">
    <property type="entry name" value="Vesicle-fus_ATPase"/>
</dbReference>
<accession>A0A978W219</accession>
<dbReference type="InterPro" id="IPR003593">
    <property type="entry name" value="AAA+_ATPase"/>
</dbReference>
<keyword evidence="13 15" id="KW-0653">Protein transport</keyword>
<sequence length="792" mass="87209">MAGRFGFSSSAPAMMIVTNTPAPDLALTNLAYCSPSDLQNFAVPGKKLFLALIGDSFVLSVSYPFSEETAHDIIRSGHIALNATQRRHAKVSTGDNVSVTRFIPPEDFYLALLTLELEFVKKGNKSEQVDAVLLANQLRKRFINQVMTAGQRVSFEYHGNNYTFTVNRAALEEQGKSNGIERGMISNDTYIVFETSNASGIKIVNQREAASSNIFRHKEFNLQSFGIGGLSEEFADIFRRAFASRVFPPHVTSKLGIKHVKGMLLYGPPGTGKTLMARQIGKMLNGKEPKIVNGPEVLSKFVGETEKNVRDLFADAENDQRTHGDQSELHIIIFDEIDAICKSRGSTRDGTGVHDSIVNQLLTKIDGVESLNNVLLIGMTNRKDLLDEALLRPGRLEVQVEISLPDENGRLQILQIHTNKMKENSFLAPDVNLQELGMCVIKSCEITYLFFDLVEVNIEAARTKNFSGAELEGVVKSAVSFALNRQLNMDDLTKPVDEENIKVTMDDFLNALLEVVPAFGASTDDLERCRLNGMVDCGNRHEHIYQRALLLVEQVKVSKGSPLVTCLLEGPSGSGKTALAATVGIDSDFPYVKIVSAETMIGLHEATKCAHIVKVFEDAYKSPLSIIILDDIERLLEYVAIGPRFSNLISQTLMVLLKRLPPKGKKLLVIGTTSEVSFLDSVGLCDSFSVTYHVPTLRTEDAKKADGLLSVEYCLWCRSVSVSVLTQLNVFANEDIDAAAEALNDMPIKKLYMLIEMAAQGEAGGSAEAIYSGNEKIKIGHFYDCLQDVVRY</sequence>
<comment type="function">
    <text evidence="15">Required for vesicle-mediated transport. Catalyzes the fusion of transport vesicles within the Golgi cisternae. Is also required for transport from the endoplasmic reticulum to the Golgi stack. Seems to function as a fusion protein required for the delivery of cargo proteins to all compartments of the Golgi stack independent of vesicle origin.</text>
</comment>
<dbReference type="InterPro" id="IPR004201">
    <property type="entry name" value="Cdc48_dom2"/>
</dbReference>
<dbReference type="GO" id="GO:0016887">
    <property type="term" value="F:ATP hydrolysis activity"/>
    <property type="evidence" value="ECO:0007669"/>
    <property type="project" value="InterPro"/>
</dbReference>
<dbReference type="SUPFAM" id="SSF52540">
    <property type="entry name" value="P-loop containing nucleoside triphosphate hydrolases"/>
    <property type="match status" value="2"/>
</dbReference>
<dbReference type="GO" id="GO:0035494">
    <property type="term" value="P:SNARE complex disassembly"/>
    <property type="evidence" value="ECO:0007669"/>
    <property type="project" value="InterPro"/>
</dbReference>
<dbReference type="FunFam" id="1.10.8.60:FF:000049">
    <property type="entry name" value="Vesicle-fusing ATPase"/>
    <property type="match status" value="1"/>
</dbReference>
<dbReference type="AlphaFoldDB" id="A0A978W219"/>
<evidence type="ECO:0000313" key="18">
    <source>
        <dbReference type="EMBL" id="KAH7546003.1"/>
    </source>
</evidence>
<evidence type="ECO:0000256" key="13">
    <source>
        <dbReference type="ARBA" id="ARBA00022927"/>
    </source>
</evidence>
<comment type="subcellular location">
    <subcellularLocation>
        <location evidence="1 15">Cytoplasm</location>
    </subcellularLocation>
</comment>
<comment type="catalytic activity">
    <reaction evidence="14 15">
        <text>ATP + H2O = ADP + phosphate + H(+)</text>
        <dbReference type="Rhea" id="RHEA:13065"/>
        <dbReference type="ChEBI" id="CHEBI:15377"/>
        <dbReference type="ChEBI" id="CHEBI:15378"/>
        <dbReference type="ChEBI" id="CHEBI:30616"/>
        <dbReference type="ChEBI" id="CHEBI:43474"/>
        <dbReference type="ChEBI" id="CHEBI:456216"/>
        <dbReference type="EC" id="3.6.4.6"/>
    </reaction>
</comment>
<dbReference type="SUPFAM" id="SSF54585">
    <property type="entry name" value="Cdc48 domain 2-like"/>
    <property type="match status" value="1"/>
</dbReference>
<organism evidence="18 19">
    <name type="scientific">Ziziphus jujuba var. spinosa</name>
    <dbReference type="NCBI Taxonomy" id="714518"/>
    <lineage>
        <taxon>Eukaryota</taxon>
        <taxon>Viridiplantae</taxon>
        <taxon>Streptophyta</taxon>
        <taxon>Embryophyta</taxon>
        <taxon>Tracheophyta</taxon>
        <taxon>Spermatophyta</taxon>
        <taxon>Magnoliopsida</taxon>
        <taxon>eudicotyledons</taxon>
        <taxon>Gunneridae</taxon>
        <taxon>Pentapetalae</taxon>
        <taxon>rosids</taxon>
        <taxon>fabids</taxon>
        <taxon>Rosales</taxon>
        <taxon>Rhamnaceae</taxon>
        <taxon>Paliureae</taxon>
        <taxon>Ziziphus</taxon>
    </lineage>
</organism>
<gene>
    <name evidence="18" type="ORF">FEM48_Zijuj01G0154800</name>
</gene>
<dbReference type="InterPro" id="IPR029067">
    <property type="entry name" value="CDC48_domain_2-like_sf"/>
</dbReference>
<evidence type="ECO:0000256" key="5">
    <source>
        <dbReference type="ARBA" id="ARBA00022448"/>
    </source>
</evidence>
<dbReference type="GO" id="GO:0005795">
    <property type="term" value="C:Golgi stack"/>
    <property type="evidence" value="ECO:0007669"/>
    <property type="project" value="TreeGrafter"/>
</dbReference>
<dbReference type="GO" id="GO:0005524">
    <property type="term" value="F:ATP binding"/>
    <property type="evidence" value="ECO:0007669"/>
    <property type="project" value="UniProtKB-UniRule"/>
</dbReference>
<dbReference type="SMART" id="SM01073">
    <property type="entry name" value="CDC48_N"/>
    <property type="match status" value="1"/>
</dbReference>
<dbReference type="InterPro" id="IPR003960">
    <property type="entry name" value="ATPase_AAA_CS"/>
</dbReference>
<feature type="domain" description="CDC48 N-terminal subdomain" evidence="17">
    <location>
        <begin position="14"/>
        <end position="104"/>
    </location>
</feature>
<proteinExistence type="inferred from homology"/>
<dbReference type="PANTHER" id="PTHR23078:SF3">
    <property type="entry name" value="VESICLE-FUSING ATPASE"/>
    <property type="match status" value="1"/>
</dbReference>
<dbReference type="SUPFAM" id="SSF50692">
    <property type="entry name" value="ADC-like"/>
    <property type="match status" value="1"/>
</dbReference>
<dbReference type="Pfam" id="PF02933">
    <property type="entry name" value="CDC48_2"/>
    <property type="match status" value="1"/>
</dbReference>
<comment type="cofactor">
    <cofactor evidence="15">
        <name>Mg(2+)</name>
        <dbReference type="ChEBI" id="CHEBI:18420"/>
    </cofactor>
    <text evidence="15">Binds 1 Mg(2+) ion per subunit.</text>
</comment>
<dbReference type="SMART" id="SM00382">
    <property type="entry name" value="AAA"/>
    <property type="match status" value="2"/>
</dbReference>
<protein>
    <recommendedName>
        <fullName evidence="4 15">Vesicle-fusing ATPase</fullName>
        <ecNumber evidence="3 15">3.6.4.6</ecNumber>
    </recommendedName>
</protein>
<dbReference type="Gene3D" id="3.40.50.300">
    <property type="entry name" value="P-loop containing nucleotide triphosphate hydrolases"/>
    <property type="match status" value="2"/>
</dbReference>
<evidence type="ECO:0000256" key="6">
    <source>
        <dbReference type="ARBA" id="ARBA00022490"/>
    </source>
</evidence>
<evidence type="ECO:0000256" key="14">
    <source>
        <dbReference type="ARBA" id="ARBA00048883"/>
    </source>
</evidence>
<keyword evidence="9 15" id="KW-0378">Hydrolase</keyword>
<dbReference type="FunFam" id="3.40.50.300:FF:000166">
    <property type="entry name" value="vesicle-fusing ATPase isoform X1"/>
    <property type="match status" value="1"/>
</dbReference>
<dbReference type="InterPro" id="IPR027417">
    <property type="entry name" value="P-loop_NTPase"/>
</dbReference>
<dbReference type="Gene3D" id="2.40.40.20">
    <property type="match status" value="1"/>
</dbReference>
<evidence type="ECO:0000259" key="17">
    <source>
        <dbReference type="SMART" id="SM01073"/>
    </source>
</evidence>
<keyword evidence="5 15" id="KW-0813">Transport</keyword>
<dbReference type="CDD" id="cd19504">
    <property type="entry name" value="RecA-like_NSF-SEC18_r1-like"/>
    <property type="match status" value="1"/>
</dbReference>
<dbReference type="PROSITE" id="PS00674">
    <property type="entry name" value="AAA"/>
    <property type="match status" value="1"/>
</dbReference>
<dbReference type="PANTHER" id="PTHR23078">
    <property type="entry name" value="VESICULAR-FUSION PROTEIN NSF"/>
    <property type="match status" value="1"/>
</dbReference>
<dbReference type="InterPro" id="IPR003338">
    <property type="entry name" value="CDC4_N-term_subdom"/>
</dbReference>
<feature type="domain" description="AAA+ ATPase" evidence="16">
    <location>
        <begin position="259"/>
        <end position="406"/>
    </location>
</feature>
<keyword evidence="11 15" id="KW-0460">Magnesium</keyword>
<comment type="similarity">
    <text evidence="2 15">Belongs to the AAA ATPase family.</text>
</comment>
<comment type="caution">
    <text evidence="18">The sequence shown here is derived from an EMBL/GenBank/DDBJ whole genome shotgun (WGS) entry which is preliminary data.</text>
</comment>
<evidence type="ECO:0000313" key="19">
    <source>
        <dbReference type="Proteomes" id="UP000813462"/>
    </source>
</evidence>